<dbReference type="PANTHER" id="PTHR23188:SF12">
    <property type="entry name" value="RNA POLYMERASE II-ASSOCIATED FACTOR 1 HOMOLOG"/>
    <property type="match status" value="1"/>
</dbReference>
<dbReference type="GO" id="GO:0003682">
    <property type="term" value="F:chromatin binding"/>
    <property type="evidence" value="ECO:0007669"/>
    <property type="project" value="TreeGrafter"/>
</dbReference>
<comment type="caution">
    <text evidence="5">The sequence shown here is derived from an EMBL/GenBank/DDBJ whole genome shotgun (WGS) entry which is preliminary data.</text>
</comment>
<protein>
    <submittedName>
        <fullName evidence="5">Uncharacterized protein</fullName>
    </submittedName>
</protein>
<evidence type="ECO:0000313" key="6">
    <source>
        <dbReference type="Proteomes" id="UP001295684"/>
    </source>
</evidence>
<organism evidence="5 6">
    <name type="scientific">Euplotes crassus</name>
    <dbReference type="NCBI Taxonomy" id="5936"/>
    <lineage>
        <taxon>Eukaryota</taxon>
        <taxon>Sar</taxon>
        <taxon>Alveolata</taxon>
        <taxon>Ciliophora</taxon>
        <taxon>Intramacronucleata</taxon>
        <taxon>Spirotrichea</taxon>
        <taxon>Hypotrichia</taxon>
        <taxon>Euplotida</taxon>
        <taxon>Euplotidae</taxon>
        <taxon>Moneuplotes</taxon>
    </lineage>
</organism>
<evidence type="ECO:0000313" key="5">
    <source>
        <dbReference type="EMBL" id="CAI2366316.1"/>
    </source>
</evidence>
<keyword evidence="6" id="KW-1185">Reference proteome</keyword>
<feature type="compositionally biased region" description="Acidic residues" evidence="4">
    <location>
        <begin position="491"/>
        <end position="504"/>
    </location>
</feature>
<feature type="compositionally biased region" description="Acidic residues" evidence="4">
    <location>
        <begin position="457"/>
        <end position="480"/>
    </location>
</feature>
<dbReference type="AlphaFoldDB" id="A0AAD1UE42"/>
<dbReference type="PANTHER" id="PTHR23188">
    <property type="entry name" value="RNA POLYMERASE II-ASSOCIATED FACTOR 1 HOMOLOG"/>
    <property type="match status" value="1"/>
</dbReference>
<dbReference type="Pfam" id="PF03985">
    <property type="entry name" value="Paf1"/>
    <property type="match status" value="1"/>
</dbReference>
<dbReference type="GO" id="GO:0006368">
    <property type="term" value="P:transcription elongation by RNA polymerase II"/>
    <property type="evidence" value="ECO:0007669"/>
    <property type="project" value="InterPro"/>
</dbReference>
<sequence length="504" mass="58438">MSGRHSSNSYKRLKFFTEKTDFEAPFHFMCDLPPVPIEPKLINFTAPIENSIKYNPTCLEMNSMCDLTGGIDIDLINPQIYSKILPKEELKDFKEIEVKDPPNIKNSQRDPTMDIIGKLNLKNDEEKSRFRNLNHNEVSMYLRNTTYLTAGGDKTVKRINEDPIATVTNYKNIEELDGQKLNTLEIISGDPSNYGKKDTIGKLIDRSFDKIKEIKVGMRKGNTEVYAKSVKSVYPRFEVLKKAAYLSHFYDNPLKNVKRPEQADKLNFNNETILVKDPEEEAYKLFATQDESRGVLGKRKREDTNEGTFLKRKVAKYEKVGYYRSNITDESLHEGAYLFYEIGNDQLSYLPVNKRLNLVKKKQVFQKNPGFSLDIEDDPAELEWKDRFYSIAEREYTQKELKKKNNNINKQDAPYALRSDLTTQEQLADQGIIEAYEEGDLDDKDNEEDMRLVLLDNADDEPQNEDNNDDEDLFGDEVDEPTQAQPHEENQINDEEDEDDDDIF</sequence>
<evidence type="ECO:0000256" key="2">
    <source>
        <dbReference type="ARBA" id="ARBA00007560"/>
    </source>
</evidence>
<dbReference type="GO" id="GO:0016593">
    <property type="term" value="C:Cdc73/Paf1 complex"/>
    <property type="evidence" value="ECO:0007669"/>
    <property type="project" value="InterPro"/>
</dbReference>
<proteinExistence type="inferred from homology"/>
<dbReference type="Proteomes" id="UP001295684">
    <property type="component" value="Unassembled WGS sequence"/>
</dbReference>
<comment type="similarity">
    <text evidence="2">Belongs to the PAF1 family.</text>
</comment>
<gene>
    <name evidence="5" type="ORF">ECRASSUSDP1_LOCUS7589</name>
</gene>
<evidence type="ECO:0000256" key="3">
    <source>
        <dbReference type="ARBA" id="ARBA00023242"/>
    </source>
</evidence>
<dbReference type="EMBL" id="CAMPGE010007394">
    <property type="protein sequence ID" value="CAI2366316.1"/>
    <property type="molecule type" value="Genomic_DNA"/>
</dbReference>
<accession>A0AAD1UE42</accession>
<keyword evidence="3" id="KW-0539">Nucleus</keyword>
<dbReference type="InterPro" id="IPR007133">
    <property type="entry name" value="RNA_pol_II-assoc_Paf1"/>
</dbReference>
<evidence type="ECO:0000256" key="4">
    <source>
        <dbReference type="SAM" id="MobiDB-lite"/>
    </source>
</evidence>
<evidence type="ECO:0000256" key="1">
    <source>
        <dbReference type="ARBA" id="ARBA00004123"/>
    </source>
</evidence>
<dbReference type="GO" id="GO:0000993">
    <property type="term" value="F:RNA polymerase II complex binding"/>
    <property type="evidence" value="ECO:0007669"/>
    <property type="project" value="TreeGrafter"/>
</dbReference>
<reference evidence="5" key="1">
    <citation type="submission" date="2023-07" db="EMBL/GenBank/DDBJ databases">
        <authorList>
            <consortium name="AG Swart"/>
            <person name="Singh M."/>
            <person name="Singh A."/>
            <person name="Seah K."/>
            <person name="Emmerich C."/>
        </authorList>
    </citation>
    <scope>NUCLEOTIDE SEQUENCE</scope>
    <source>
        <strain evidence="5">DP1</strain>
    </source>
</reference>
<feature type="region of interest" description="Disordered" evidence="4">
    <location>
        <begin position="454"/>
        <end position="504"/>
    </location>
</feature>
<comment type="subcellular location">
    <subcellularLocation>
        <location evidence="1">Nucleus</location>
    </subcellularLocation>
</comment>
<name>A0AAD1UE42_EUPCR</name>